<evidence type="ECO:0000259" key="2">
    <source>
        <dbReference type="Pfam" id="PF18962"/>
    </source>
</evidence>
<reference evidence="3 4" key="1">
    <citation type="submission" date="2019-03" db="EMBL/GenBank/DDBJ databases">
        <authorList>
            <person name="Kim H."/>
            <person name="Yu S.-M."/>
        </authorList>
    </citation>
    <scope>NUCLEOTIDE SEQUENCE [LARGE SCALE GENOMIC DNA]</scope>
    <source>
        <strain evidence="3 4">NBC122</strain>
    </source>
</reference>
<evidence type="ECO:0000313" key="4">
    <source>
        <dbReference type="Proteomes" id="UP000294419"/>
    </source>
</evidence>
<dbReference type="OrthoDB" id="9805017at2"/>
<proteinExistence type="predicted"/>
<dbReference type="AlphaFoldDB" id="A0A4P6ZBR1"/>
<evidence type="ECO:0000313" key="3">
    <source>
        <dbReference type="EMBL" id="QBO56896.1"/>
    </source>
</evidence>
<organism evidence="3 4">
    <name type="scientific">Chryseobacterium salivictor</name>
    <dbReference type="NCBI Taxonomy" id="2547600"/>
    <lineage>
        <taxon>Bacteria</taxon>
        <taxon>Pseudomonadati</taxon>
        <taxon>Bacteroidota</taxon>
        <taxon>Flavobacteriia</taxon>
        <taxon>Flavobacteriales</taxon>
        <taxon>Weeksellaceae</taxon>
        <taxon>Chryseobacterium group</taxon>
        <taxon>Chryseobacterium</taxon>
    </lineage>
</organism>
<dbReference type="KEGG" id="csal:NBC122_00036"/>
<feature type="domain" description="Secretion system C-terminal sorting" evidence="2">
    <location>
        <begin position="408"/>
        <end position="471"/>
    </location>
</feature>
<protein>
    <recommendedName>
        <fullName evidence="2">Secretion system C-terminal sorting domain-containing protein</fullName>
    </recommendedName>
</protein>
<gene>
    <name evidence="3" type="ORF">NBC122_00036</name>
</gene>
<dbReference type="EMBL" id="CP037954">
    <property type="protein sequence ID" value="QBO56896.1"/>
    <property type="molecule type" value="Genomic_DNA"/>
</dbReference>
<keyword evidence="1" id="KW-0732">Signal</keyword>
<dbReference type="Pfam" id="PF17164">
    <property type="entry name" value="DUF5122"/>
    <property type="match status" value="2"/>
</dbReference>
<sequence length="473" mass="53224">MKKFTFFLITLCGIQIFPQITITKDSSFGNNGVFTANFHSNQNVLNSNVLVLPNNAMLYIINTANRNYILKLHPNGTLDSDFADNGRLEFGENNFLNAVLQGNKIIVYLGPKPLDYNTYGDSKILRYHLNGTLDSTFGNSGVINEVTESTNPQSLSVLVLEDQSLVVTNSNSIYPKKFTVDGRLDTGFGSNGEIIYNYYFPLGQSSTGKIATCDVSSLSSSVYSFYNLNALTANTVLNLNEKECHQYNGFPLQNKTNTSTRMTSSGMVYSVFQYQNYPLPDFSRLVVIRNEQLDPDFNGKGFVTSENYEQFLDSGFADNVFFILNQKGNEKALKAYSQSGTSLKINSQRDFNLLSGHEIEIKDNYILVNSILPDDHQNLVRVKIEKFLISKEQLSTSNNTLKKIEVENPIKDFLNITYAENAESFEIYNVEGRKILASRNFKNINTANLPKGNYILKMSMKNGEIFSKKLIKN</sequence>
<dbReference type="Proteomes" id="UP000294419">
    <property type="component" value="Chromosome"/>
</dbReference>
<evidence type="ECO:0000256" key="1">
    <source>
        <dbReference type="ARBA" id="ARBA00022729"/>
    </source>
</evidence>
<dbReference type="Gene3D" id="2.80.10.50">
    <property type="match status" value="1"/>
</dbReference>
<dbReference type="InterPro" id="IPR026444">
    <property type="entry name" value="Secre_tail"/>
</dbReference>
<dbReference type="InterPro" id="IPR013431">
    <property type="entry name" value="Delta_60_rpt"/>
</dbReference>
<dbReference type="Pfam" id="PF18962">
    <property type="entry name" value="Por_Secre_tail"/>
    <property type="match status" value="1"/>
</dbReference>
<keyword evidence="4" id="KW-1185">Reference proteome</keyword>
<dbReference type="NCBIfam" id="TIGR04183">
    <property type="entry name" value="Por_Secre_tail"/>
    <property type="match status" value="1"/>
</dbReference>
<dbReference type="RefSeq" id="WP_133438440.1">
    <property type="nucleotide sequence ID" value="NZ_CP037954.1"/>
</dbReference>
<accession>A0A4P6ZBR1</accession>
<name>A0A4P6ZBR1_9FLAO</name>